<protein>
    <submittedName>
        <fullName evidence="3">Methylmalonyl-CoA epimerase</fullName>
    </submittedName>
</protein>
<dbReference type="InterPro" id="IPR029068">
    <property type="entry name" value="Glyas_Bleomycin-R_OHBP_Dase"/>
</dbReference>
<evidence type="ECO:0000259" key="2">
    <source>
        <dbReference type="PROSITE" id="PS51819"/>
    </source>
</evidence>
<dbReference type="Pfam" id="PF13669">
    <property type="entry name" value="Glyoxalase_4"/>
    <property type="match status" value="1"/>
</dbReference>
<dbReference type="InterPro" id="IPR037523">
    <property type="entry name" value="VOC_core"/>
</dbReference>
<dbReference type="Gene3D" id="3.10.180.10">
    <property type="entry name" value="2,3-Dihydroxybiphenyl 1,2-Dioxygenase, domain 1"/>
    <property type="match status" value="1"/>
</dbReference>
<dbReference type="InterPro" id="IPR051785">
    <property type="entry name" value="MMCE/EMCE_epimerase"/>
</dbReference>
<dbReference type="SUPFAM" id="SSF54593">
    <property type="entry name" value="Glyoxalase/Bleomycin resistance protein/Dihydroxybiphenyl dioxygenase"/>
    <property type="match status" value="1"/>
</dbReference>
<dbReference type="AlphaFoldDB" id="B7ICY6"/>
<accession>B7ICY6</accession>
<feature type="domain" description="VOC" evidence="2">
    <location>
        <begin position="5"/>
        <end position="69"/>
    </location>
</feature>
<dbReference type="eggNOG" id="COG0346">
    <property type="taxonomic scope" value="Bacteria"/>
</dbReference>
<evidence type="ECO:0000313" key="3">
    <source>
        <dbReference type="EMBL" id="ACJ75863.1"/>
    </source>
</evidence>
<proteinExistence type="predicted"/>
<keyword evidence="4" id="KW-1185">Reference proteome</keyword>
<dbReference type="KEGG" id="taf:THA_1419"/>
<reference evidence="3 4" key="1">
    <citation type="journal article" date="2009" name="J. Bacteriol.">
        <title>The genome of Thermosipho africanus TCF52B: lateral genetic connections to the Firmicutes and Archaea.</title>
        <authorList>
            <person name="Nesboe C.L."/>
            <person name="Bapteste E."/>
            <person name="Curtis B."/>
            <person name="Dahle H."/>
            <person name="Lopez P."/>
            <person name="Macleod D."/>
            <person name="Dlutek M."/>
            <person name="Bowman S."/>
            <person name="Zhaxybayeva O."/>
            <person name="Birkeland N.-K."/>
            <person name="Doolittle W.F."/>
        </authorList>
    </citation>
    <scope>NUCLEOTIDE SEQUENCE [LARGE SCALE GENOMIC DNA]</scope>
    <source>
        <strain evidence="3 4">TCF52B</strain>
    </source>
</reference>
<gene>
    <name evidence="3" type="ordered locus">THA_1419</name>
</gene>
<dbReference type="EMBL" id="CP001185">
    <property type="protein sequence ID" value="ACJ75863.1"/>
    <property type="molecule type" value="Genomic_DNA"/>
</dbReference>
<dbReference type="PANTHER" id="PTHR43048:SF3">
    <property type="entry name" value="METHYLMALONYL-COA EPIMERASE, MITOCHONDRIAL"/>
    <property type="match status" value="1"/>
</dbReference>
<dbReference type="STRING" id="484019.THA_1419"/>
<evidence type="ECO:0000256" key="1">
    <source>
        <dbReference type="ARBA" id="ARBA00022723"/>
    </source>
</evidence>
<dbReference type="PANTHER" id="PTHR43048">
    <property type="entry name" value="METHYLMALONYL-COA EPIMERASE"/>
    <property type="match status" value="1"/>
</dbReference>
<dbReference type="PROSITE" id="PS51819">
    <property type="entry name" value="VOC"/>
    <property type="match status" value="1"/>
</dbReference>
<dbReference type="HOGENOM" id="CLU_2774563_0_0_0"/>
<name>B7ICY6_THEAB</name>
<dbReference type="GO" id="GO:0046872">
    <property type="term" value="F:metal ion binding"/>
    <property type="evidence" value="ECO:0007669"/>
    <property type="project" value="UniProtKB-KW"/>
</dbReference>
<keyword evidence="1" id="KW-0479">Metal-binding</keyword>
<dbReference type="RefSeq" id="WP_012580215.1">
    <property type="nucleotide sequence ID" value="NC_011653.1"/>
</dbReference>
<dbReference type="GO" id="GO:0046491">
    <property type="term" value="P:L-methylmalonyl-CoA metabolic process"/>
    <property type="evidence" value="ECO:0007669"/>
    <property type="project" value="TreeGrafter"/>
</dbReference>
<evidence type="ECO:0000313" key="4">
    <source>
        <dbReference type="Proteomes" id="UP000002453"/>
    </source>
</evidence>
<organism evidence="3 4">
    <name type="scientific">Thermosipho africanus (strain TCF52B)</name>
    <dbReference type="NCBI Taxonomy" id="484019"/>
    <lineage>
        <taxon>Bacteria</taxon>
        <taxon>Thermotogati</taxon>
        <taxon>Thermotogota</taxon>
        <taxon>Thermotogae</taxon>
        <taxon>Thermotogales</taxon>
        <taxon>Fervidobacteriaceae</taxon>
        <taxon>Thermosipho</taxon>
    </lineage>
</organism>
<dbReference type="GO" id="GO:0004493">
    <property type="term" value="F:methylmalonyl-CoA epimerase activity"/>
    <property type="evidence" value="ECO:0007669"/>
    <property type="project" value="TreeGrafter"/>
</dbReference>
<dbReference type="Proteomes" id="UP000002453">
    <property type="component" value="Chromosome"/>
</dbReference>
<sequence>MKSNKIDHIGIAVKNAKERLKLYKDFLGLEVSGEEELPERGLKVYFVKIGETRFELLEPLNENSEIHHF</sequence>